<dbReference type="EMBL" id="CP060777">
    <property type="protein sequence ID" value="QQK45934.1"/>
    <property type="molecule type" value="Genomic_DNA"/>
</dbReference>
<evidence type="ECO:0000313" key="1">
    <source>
        <dbReference type="EMBL" id="QQK45934.1"/>
    </source>
</evidence>
<dbReference type="Proteomes" id="UP000595662">
    <property type="component" value="Chromosome 4"/>
</dbReference>
<dbReference type="GeneID" id="90952194"/>
<dbReference type="AlphaFoldDB" id="A0A7T7BN57"/>
<name>A0A7T7BN57_PENDI</name>
<sequence>MCSKRVILRLLERDFPDIKYLEIVACVEAFMIFNERPAEEALQEKHFWHFQPSNGQAGTRFHIVIDIEKFGHSGAIERDFPHEIYRVVKSHNEIRIVPYPRKNVIDIDSHL</sequence>
<reference evidence="1 2" key="1">
    <citation type="submission" date="2020-08" db="EMBL/GenBank/DDBJ databases">
        <title>The completed genome sequence of the pathogenic ascomycete fungus Penicillium digitatum.</title>
        <authorList>
            <person name="Wang M."/>
        </authorList>
    </citation>
    <scope>NUCLEOTIDE SEQUENCE [LARGE SCALE GENOMIC DNA]</scope>
    <source>
        <strain evidence="1 2">PdW03</strain>
    </source>
</reference>
<evidence type="ECO:0000313" key="2">
    <source>
        <dbReference type="Proteomes" id="UP000595662"/>
    </source>
</evidence>
<protein>
    <submittedName>
        <fullName evidence="1">Uncharacterized protein</fullName>
    </submittedName>
</protein>
<gene>
    <name evidence="1" type="ORF">Pdw03_0832</name>
</gene>
<dbReference type="RefSeq" id="XP_065957456.1">
    <property type="nucleotide sequence ID" value="XM_066099729.1"/>
</dbReference>
<accession>A0A7T7BN57</accession>
<proteinExistence type="predicted"/>
<organism evidence="1 2">
    <name type="scientific">Penicillium digitatum</name>
    <name type="common">Green mold</name>
    <dbReference type="NCBI Taxonomy" id="36651"/>
    <lineage>
        <taxon>Eukaryota</taxon>
        <taxon>Fungi</taxon>
        <taxon>Dikarya</taxon>
        <taxon>Ascomycota</taxon>
        <taxon>Pezizomycotina</taxon>
        <taxon>Eurotiomycetes</taxon>
        <taxon>Eurotiomycetidae</taxon>
        <taxon>Eurotiales</taxon>
        <taxon>Aspergillaceae</taxon>
        <taxon>Penicillium</taxon>
    </lineage>
</organism>